<protein>
    <submittedName>
        <fullName evidence="3">ABCC11 protein</fullName>
    </submittedName>
</protein>
<keyword evidence="2" id="KW-0067">ATP-binding</keyword>
<gene>
    <name evidence="3" type="primary">ABCC11</name>
    <name evidence="3" type="ORF">SNAT2548_LOCUS20970</name>
</gene>
<dbReference type="AlphaFoldDB" id="A0A812PZG6"/>
<dbReference type="PANTHER" id="PTHR24223">
    <property type="entry name" value="ATP-BINDING CASSETTE SUB-FAMILY C"/>
    <property type="match status" value="1"/>
</dbReference>
<sequence length="256" mass="28365">MYDVISGRQGFEVLSDKVVFKDGSVWKFDGSSGSLQKYCDREHQTLSFSSKEELVSHLEATRIDFLLERLEEVQSKSQDIEKETTDWMAKAAQLVLIDDPFASVDGPTGQHIFTELLLGPVMRGRTRLVVTQPARARLQHFDRIILFEDGCVVEAGAPSEVMETEAFKRIEQQPIDDELDGEQASAPVADAAQSVLLAQQANDEGGMLLREEEVHENITWDSISWWLQAAGPLNLFLLVGAVALRAVMAACPSQGT</sequence>
<keyword evidence="1" id="KW-0547">Nucleotide-binding</keyword>
<evidence type="ECO:0000313" key="3">
    <source>
        <dbReference type="EMBL" id="CAE7384401.1"/>
    </source>
</evidence>
<proteinExistence type="predicted"/>
<name>A0A812PZG6_9DINO</name>
<reference evidence="3" key="1">
    <citation type="submission" date="2021-02" db="EMBL/GenBank/DDBJ databases">
        <authorList>
            <person name="Dougan E. K."/>
            <person name="Rhodes N."/>
            <person name="Thang M."/>
            <person name="Chan C."/>
        </authorList>
    </citation>
    <scope>NUCLEOTIDE SEQUENCE</scope>
</reference>
<dbReference type="PANTHER" id="PTHR24223:SF401">
    <property type="entry name" value="ATP-BINDING CASSETTE TRANSPORTER SUBFAMILY C"/>
    <property type="match status" value="1"/>
</dbReference>
<evidence type="ECO:0000256" key="2">
    <source>
        <dbReference type="ARBA" id="ARBA00022840"/>
    </source>
</evidence>
<organism evidence="3 4">
    <name type="scientific">Symbiodinium natans</name>
    <dbReference type="NCBI Taxonomy" id="878477"/>
    <lineage>
        <taxon>Eukaryota</taxon>
        <taxon>Sar</taxon>
        <taxon>Alveolata</taxon>
        <taxon>Dinophyceae</taxon>
        <taxon>Suessiales</taxon>
        <taxon>Symbiodiniaceae</taxon>
        <taxon>Symbiodinium</taxon>
    </lineage>
</organism>
<evidence type="ECO:0000256" key="1">
    <source>
        <dbReference type="ARBA" id="ARBA00022741"/>
    </source>
</evidence>
<dbReference type="GO" id="GO:0042626">
    <property type="term" value="F:ATPase-coupled transmembrane transporter activity"/>
    <property type="evidence" value="ECO:0007669"/>
    <property type="project" value="TreeGrafter"/>
</dbReference>
<accession>A0A812PZG6</accession>
<dbReference type="SUPFAM" id="SSF52540">
    <property type="entry name" value="P-loop containing nucleoside triphosphate hydrolases"/>
    <property type="match status" value="1"/>
</dbReference>
<dbReference type="EMBL" id="CAJNDS010002231">
    <property type="protein sequence ID" value="CAE7384401.1"/>
    <property type="molecule type" value="Genomic_DNA"/>
</dbReference>
<dbReference type="GO" id="GO:0016020">
    <property type="term" value="C:membrane"/>
    <property type="evidence" value="ECO:0007669"/>
    <property type="project" value="TreeGrafter"/>
</dbReference>
<comment type="caution">
    <text evidence="3">The sequence shown here is derived from an EMBL/GenBank/DDBJ whole genome shotgun (WGS) entry which is preliminary data.</text>
</comment>
<dbReference type="OrthoDB" id="6500128at2759"/>
<dbReference type="Proteomes" id="UP000604046">
    <property type="component" value="Unassembled WGS sequence"/>
</dbReference>
<keyword evidence="4" id="KW-1185">Reference proteome</keyword>
<dbReference type="GO" id="GO:0005524">
    <property type="term" value="F:ATP binding"/>
    <property type="evidence" value="ECO:0007669"/>
    <property type="project" value="UniProtKB-KW"/>
</dbReference>
<dbReference type="Gene3D" id="3.40.50.300">
    <property type="entry name" value="P-loop containing nucleotide triphosphate hydrolases"/>
    <property type="match status" value="1"/>
</dbReference>
<dbReference type="InterPro" id="IPR050173">
    <property type="entry name" value="ABC_transporter_C-like"/>
</dbReference>
<dbReference type="InterPro" id="IPR027417">
    <property type="entry name" value="P-loop_NTPase"/>
</dbReference>
<evidence type="ECO:0000313" key="4">
    <source>
        <dbReference type="Proteomes" id="UP000604046"/>
    </source>
</evidence>